<feature type="signal peptide" evidence="1">
    <location>
        <begin position="1"/>
        <end position="24"/>
    </location>
</feature>
<name>A0ABQ1JP46_9SPHN</name>
<evidence type="ECO:0000256" key="1">
    <source>
        <dbReference type="SAM" id="SignalP"/>
    </source>
</evidence>
<accession>A0ABQ1JP46</accession>
<protein>
    <submittedName>
        <fullName evidence="2">Uncharacterized protein</fullName>
    </submittedName>
</protein>
<evidence type="ECO:0000313" key="3">
    <source>
        <dbReference type="Proteomes" id="UP000614261"/>
    </source>
</evidence>
<dbReference type="Proteomes" id="UP000614261">
    <property type="component" value="Unassembled WGS sequence"/>
</dbReference>
<dbReference type="EMBL" id="BMGD01000006">
    <property type="protein sequence ID" value="GGB74005.1"/>
    <property type="molecule type" value="Genomic_DNA"/>
</dbReference>
<dbReference type="RefSeq" id="WP_188515399.1">
    <property type="nucleotide sequence ID" value="NZ_BMGD01000006.1"/>
</dbReference>
<evidence type="ECO:0000313" key="2">
    <source>
        <dbReference type="EMBL" id="GGB74005.1"/>
    </source>
</evidence>
<proteinExistence type="predicted"/>
<reference evidence="3" key="1">
    <citation type="journal article" date="2019" name="Int. J. Syst. Evol. Microbiol.">
        <title>The Global Catalogue of Microorganisms (GCM) 10K type strain sequencing project: providing services to taxonomists for standard genome sequencing and annotation.</title>
        <authorList>
            <consortium name="The Broad Institute Genomics Platform"/>
            <consortium name="The Broad Institute Genome Sequencing Center for Infectious Disease"/>
            <person name="Wu L."/>
            <person name="Ma J."/>
        </authorList>
    </citation>
    <scope>NUCLEOTIDE SEQUENCE [LARGE SCALE GENOMIC DNA]</scope>
    <source>
        <strain evidence="3">CGMCC 1.12851</strain>
    </source>
</reference>
<organism evidence="2 3">
    <name type="scientific">Blastomonas aquatica</name>
    <dbReference type="NCBI Taxonomy" id="1510276"/>
    <lineage>
        <taxon>Bacteria</taxon>
        <taxon>Pseudomonadati</taxon>
        <taxon>Pseudomonadota</taxon>
        <taxon>Alphaproteobacteria</taxon>
        <taxon>Sphingomonadales</taxon>
        <taxon>Sphingomonadaceae</taxon>
        <taxon>Blastomonas</taxon>
    </lineage>
</organism>
<gene>
    <name evidence="2" type="ORF">GCM10010833_31550</name>
</gene>
<feature type="chain" id="PRO_5045749819" evidence="1">
    <location>
        <begin position="25"/>
        <end position="144"/>
    </location>
</feature>
<comment type="caution">
    <text evidence="2">The sequence shown here is derived from an EMBL/GenBank/DDBJ whole genome shotgun (WGS) entry which is preliminary data.</text>
</comment>
<sequence>MAYLQTAILAMVLVSAAASDAGTAAPASASAPATTGLIFVPPVADDAVGPVRPEVDCIMASRVQSTRIVEGVGIVYKMAGRRRLLNRPRHGVRQLQQHQVLITRLRGAYLCAGDIVQLAGGMSGIATGSIALGRFEAYQPTAAD</sequence>
<keyword evidence="1" id="KW-0732">Signal</keyword>
<keyword evidence="3" id="KW-1185">Reference proteome</keyword>